<dbReference type="AlphaFoldDB" id="A0A7V8K791"/>
<evidence type="ECO:0000313" key="4">
    <source>
        <dbReference type="EMBL" id="KAF1686299.1"/>
    </source>
</evidence>
<feature type="region of interest" description="Disordered" evidence="1">
    <location>
        <begin position="1"/>
        <end position="84"/>
    </location>
</feature>
<feature type="compositionally biased region" description="Basic residues" evidence="1">
    <location>
        <begin position="1"/>
        <end position="12"/>
    </location>
</feature>
<dbReference type="SMART" id="SM00972">
    <property type="entry name" value="SCPU"/>
    <property type="match status" value="2"/>
</dbReference>
<comment type="caution">
    <text evidence="4">The sequence shown here is derived from an EMBL/GenBank/DDBJ whole genome shotgun (WGS) entry which is preliminary data.</text>
</comment>
<reference evidence="4 5" key="1">
    <citation type="submission" date="2017-10" db="EMBL/GenBank/DDBJ databases">
        <title>Whole genome sequencing of Pseudoxanthomonas broegbernensis DSM 12573(T).</title>
        <authorList>
            <person name="Kumar S."/>
            <person name="Bansal K."/>
            <person name="Kaur A."/>
            <person name="Patil P."/>
            <person name="Sharma S."/>
            <person name="Patil P.B."/>
        </authorList>
    </citation>
    <scope>NUCLEOTIDE SEQUENCE [LARGE SCALE GENOMIC DNA]</scope>
    <source>
        <strain evidence="4 5">DSM 12573</strain>
    </source>
</reference>
<proteinExistence type="predicted"/>
<evidence type="ECO:0000259" key="3">
    <source>
        <dbReference type="Pfam" id="PF05229"/>
    </source>
</evidence>
<keyword evidence="5" id="KW-1185">Reference proteome</keyword>
<feature type="transmembrane region" description="Helical" evidence="2">
    <location>
        <begin position="93"/>
        <end position="111"/>
    </location>
</feature>
<keyword evidence="4" id="KW-0167">Capsid protein</keyword>
<evidence type="ECO:0000313" key="5">
    <source>
        <dbReference type="Proteomes" id="UP000462066"/>
    </source>
</evidence>
<accession>A0A7V8K791</accession>
<feature type="compositionally biased region" description="Gly residues" evidence="1">
    <location>
        <begin position="13"/>
        <end position="23"/>
    </location>
</feature>
<sequence>MAATRHRGRRGGAGRGRGGGGHGGRLRWPGVPAGPARRGAPAGRRRPRCVQRGAARHAARPRLGRTRGTGMPVNARSLADGWTRRPPAGPRPIAALAAAVLCAALLGLAPARMAVAQSCWTGGALHLDFGAVTPAGHTDAQSSGLSYTCQNGTQDTAYLRVCVFANPGQWGTVAPRRMFNYSSPAYMSYDLYADPARTQVLGPLGGGFPVHSWTDQVAPGTSVTRSIPVYGRVPAGQNLPAGGYQEQGVNGIVRFRQSAIAPPPASDCLVAGGANVGFSSSGVVASFANACTIVASTVMDFGYVASLATARTATSSIQLRCPVNAAWRVGLGAGSHAAGPVRRMAGPGGHLAYELYQDPGHGLVWDNAQGADQGGTGTGQAQTLTVHGRVPPQPEAMPGTYSDTVTVTLTY</sequence>
<name>A0A7V8K791_9GAMM</name>
<feature type="compositionally biased region" description="Basic residues" evidence="1">
    <location>
        <begin position="43"/>
        <end position="65"/>
    </location>
</feature>
<dbReference type="Proteomes" id="UP000462066">
    <property type="component" value="Unassembled WGS sequence"/>
</dbReference>
<feature type="compositionally biased region" description="Low complexity" evidence="1">
    <location>
        <begin position="29"/>
        <end position="42"/>
    </location>
</feature>
<evidence type="ECO:0000256" key="1">
    <source>
        <dbReference type="SAM" id="MobiDB-lite"/>
    </source>
</evidence>
<dbReference type="PANTHER" id="PTHR37089:SF4">
    <property type="entry name" value="EXPORTED PROTEIN"/>
    <property type="match status" value="1"/>
</dbReference>
<feature type="domain" description="Spore coat protein U/FanG" evidence="3">
    <location>
        <begin position="283"/>
        <end position="408"/>
    </location>
</feature>
<feature type="domain" description="Spore coat protein U/FanG" evidence="3">
    <location>
        <begin position="111"/>
        <end position="246"/>
    </location>
</feature>
<keyword evidence="2" id="KW-0472">Membrane</keyword>
<evidence type="ECO:0000256" key="2">
    <source>
        <dbReference type="SAM" id="Phobius"/>
    </source>
</evidence>
<gene>
    <name evidence="4" type="ORF">B1992_08740</name>
</gene>
<dbReference type="InterPro" id="IPR007893">
    <property type="entry name" value="Spore_coat_U/FanG"/>
</dbReference>
<dbReference type="InterPro" id="IPR053167">
    <property type="entry name" value="Spore_coat_component"/>
</dbReference>
<dbReference type="PANTHER" id="PTHR37089">
    <property type="entry name" value="PROTEIN U-RELATED"/>
    <property type="match status" value="1"/>
</dbReference>
<organism evidence="4 5">
    <name type="scientific">Pseudoxanthomonas broegbernensis</name>
    <dbReference type="NCBI Taxonomy" id="83619"/>
    <lineage>
        <taxon>Bacteria</taxon>
        <taxon>Pseudomonadati</taxon>
        <taxon>Pseudomonadota</taxon>
        <taxon>Gammaproteobacteria</taxon>
        <taxon>Lysobacterales</taxon>
        <taxon>Lysobacteraceae</taxon>
        <taxon>Pseudoxanthomonas</taxon>
    </lineage>
</organism>
<dbReference type="EMBL" id="MWIP01000007">
    <property type="protein sequence ID" value="KAF1686299.1"/>
    <property type="molecule type" value="Genomic_DNA"/>
</dbReference>
<keyword evidence="2" id="KW-0812">Transmembrane</keyword>
<protein>
    <submittedName>
        <fullName evidence="4">Spore coat protein U</fullName>
    </submittedName>
</protein>
<dbReference type="Pfam" id="PF05229">
    <property type="entry name" value="SCPU"/>
    <property type="match status" value="2"/>
</dbReference>
<keyword evidence="2" id="KW-1133">Transmembrane helix</keyword>
<keyword evidence="4" id="KW-0946">Virion</keyword>